<reference evidence="2 3" key="2">
    <citation type="submission" date="2018-11" db="EMBL/GenBank/DDBJ databases">
        <authorList>
            <consortium name="Pathogen Informatics"/>
        </authorList>
    </citation>
    <scope>NUCLEOTIDE SEQUENCE [LARGE SCALE GENOMIC DNA]</scope>
    <source>
        <strain evidence="2 3">Egypt</strain>
    </source>
</reference>
<keyword evidence="3" id="KW-1185">Reference proteome</keyword>
<organism evidence="4">
    <name type="scientific">Echinostoma caproni</name>
    <dbReference type="NCBI Taxonomy" id="27848"/>
    <lineage>
        <taxon>Eukaryota</taxon>
        <taxon>Metazoa</taxon>
        <taxon>Spiralia</taxon>
        <taxon>Lophotrochozoa</taxon>
        <taxon>Platyhelminthes</taxon>
        <taxon>Trematoda</taxon>
        <taxon>Digenea</taxon>
        <taxon>Plagiorchiida</taxon>
        <taxon>Echinostomata</taxon>
        <taxon>Echinostomatoidea</taxon>
        <taxon>Echinostomatidae</taxon>
        <taxon>Echinostoma</taxon>
    </lineage>
</organism>
<evidence type="ECO:0000259" key="1">
    <source>
        <dbReference type="SMART" id="SM00055"/>
    </source>
</evidence>
<dbReference type="InterPro" id="IPR001060">
    <property type="entry name" value="FCH_dom"/>
</dbReference>
<evidence type="ECO:0000313" key="3">
    <source>
        <dbReference type="Proteomes" id="UP000272942"/>
    </source>
</evidence>
<dbReference type="EMBL" id="UZAN01069021">
    <property type="protein sequence ID" value="VDP94675.1"/>
    <property type="molecule type" value="Genomic_DNA"/>
</dbReference>
<protein>
    <submittedName>
        <fullName evidence="4">FCH domain-containing protein</fullName>
    </submittedName>
</protein>
<dbReference type="SMART" id="SM00055">
    <property type="entry name" value="FCH"/>
    <property type="match status" value="1"/>
</dbReference>
<dbReference type="SUPFAM" id="SSF103657">
    <property type="entry name" value="BAR/IMD domain-like"/>
    <property type="match status" value="1"/>
</dbReference>
<dbReference type="AlphaFoldDB" id="A0A183BDV0"/>
<gene>
    <name evidence="2" type="ORF">ECPE_LOCUS17385</name>
</gene>
<accession>A0A183BDV0</accession>
<dbReference type="WBParaSite" id="ECPE_0001743001-mRNA-1">
    <property type="protein sequence ID" value="ECPE_0001743001-mRNA-1"/>
    <property type="gene ID" value="ECPE_0001743001"/>
</dbReference>
<dbReference type="GO" id="GO:0097320">
    <property type="term" value="P:plasma membrane tubulation"/>
    <property type="evidence" value="ECO:0007669"/>
    <property type="project" value="TreeGrafter"/>
</dbReference>
<dbReference type="Gene3D" id="1.20.1270.60">
    <property type="entry name" value="Arfaptin homology (AH) domain/BAR domain"/>
    <property type="match status" value="1"/>
</dbReference>
<sequence>MAGDNENEQNGLSAASFWEYRGHQKTVKRVEAANKLCSELSLMIHERAELERMYAANLKRWTARWLNFLDSGLVYGSSMSPWKGLCQEAEAISNAHQVSELIHCIP</sequence>
<dbReference type="PANTHER" id="PTHR23065:SF11">
    <property type="entry name" value="SYNDAPIN, ISOFORM C"/>
    <property type="match status" value="1"/>
</dbReference>
<dbReference type="Pfam" id="PF00611">
    <property type="entry name" value="FCH"/>
    <property type="match status" value="1"/>
</dbReference>
<dbReference type="Proteomes" id="UP000272942">
    <property type="component" value="Unassembled WGS sequence"/>
</dbReference>
<dbReference type="InterPro" id="IPR027267">
    <property type="entry name" value="AH/BAR_dom_sf"/>
</dbReference>
<dbReference type="GO" id="GO:0005768">
    <property type="term" value="C:endosome"/>
    <property type="evidence" value="ECO:0007669"/>
    <property type="project" value="TreeGrafter"/>
</dbReference>
<feature type="domain" description="FCH" evidence="1">
    <location>
        <begin position="15"/>
        <end position="102"/>
    </location>
</feature>
<dbReference type="GO" id="GO:0005543">
    <property type="term" value="F:phospholipid binding"/>
    <property type="evidence" value="ECO:0007669"/>
    <property type="project" value="TreeGrafter"/>
</dbReference>
<dbReference type="PANTHER" id="PTHR23065">
    <property type="entry name" value="PROLINE-SERINE-THREONINE PHOSPHATASE INTERACTING PROTEIN 1"/>
    <property type="match status" value="1"/>
</dbReference>
<evidence type="ECO:0000313" key="2">
    <source>
        <dbReference type="EMBL" id="VDP94675.1"/>
    </source>
</evidence>
<dbReference type="OrthoDB" id="10255128at2759"/>
<proteinExistence type="predicted"/>
<dbReference type="GO" id="GO:0007010">
    <property type="term" value="P:cytoskeleton organization"/>
    <property type="evidence" value="ECO:0007669"/>
    <property type="project" value="TreeGrafter"/>
</dbReference>
<dbReference type="GO" id="GO:0030100">
    <property type="term" value="P:regulation of endocytosis"/>
    <property type="evidence" value="ECO:0007669"/>
    <property type="project" value="TreeGrafter"/>
</dbReference>
<reference evidence="4" key="1">
    <citation type="submission" date="2016-06" db="UniProtKB">
        <authorList>
            <consortium name="WormBaseParasite"/>
        </authorList>
    </citation>
    <scope>IDENTIFICATION</scope>
</reference>
<name>A0A183BDV0_9TREM</name>
<evidence type="ECO:0000313" key="4">
    <source>
        <dbReference type="WBParaSite" id="ECPE_0001743001-mRNA-1"/>
    </source>
</evidence>
<dbReference type="GO" id="GO:0005886">
    <property type="term" value="C:plasma membrane"/>
    <property type="evidence" value="ECO:0007669"/>
    <property type="project" value="TreeGrafter"/>
</dbReference>